<dbReference type="SUPFAM" id="SSF56436">
    <property type="entry name" value="C-type lectin-like"/>
    <property type="match status" value="1"/>
</dbReference>
<proteinExistence type="predicted"/>
<accession>A0A9W2Y7Y1</accession>
<dbReference type="PRINTS" id="PR01504">
    <property type="entry name" value="PNCREATITSAP"/>
</dbReference>
<keyword evidence="2" id="KW-0812">Transmembrane</keyword>
<evidence type="ECO:0000256" key="2">
    <source>
        <dbReference type="SAM" id="Phobius"/>
    </source>
</evidence>
<dbReference type="PROSITE" id="PS00615">
    <property type="entry name" value="C_TYPE_LECTIN_1"/>
    <property type="match status" value="1"/>
</dbReference>
<dbReference type="RefSeq" id="XP_055370081.1">
    <property type="nucleotide sequence ID" value="XM_055514106.1"/>
</dbReference>
<feature type="domain" description="C-type lectin" evidence="3">
    <location>
        <begin position="94"/>
        <end position="212"/>
    </location>
</feature>
<dbReference type="Pfam" id="PF00059">
    <property type="entry name" value="Lectin_C"/>
    <property type="match status" value="1"/>
</dbReference>
<dbReference type="GeneID" id="114869283"/>
<dbReference type="InterPro" id="IPR050111">
    <property type="entry name" value="C-type_lectin/snaclec_domain"/>
</dbReference>
<sequence>MFHVILAGVSTNKLKSKTGNNHEVVFLEHQVLEQVIVSNVSIMKLLMLCALLYVVALTRAADKGADKQVQQPDEDVSQLEKRTTFRCPRGWTKYSGRCFHFVPRYLPWAEAEKNCRAMGGHLASLRNRNEYFWVQHLINYYTHTSPETWIGGSSRTGDTTWFWSDGTSFTFTFWCQGEPNNPDKQHCLQMNYSGKKCWDDLQCDRRLPSVCVKYPVILVKFHG</sequence>
<protein>
    <submittedName>
        <fullName evidence="5">Type-2 ice-structuring protein-like isoform X1</fullName>
    </submittedName>
</protein>
<dbReference type="AlphaFoldDB" id="A0A9W2Y7Y1"/>
<dbReference type="InterPro" id="IPR016187">
    <property type="entry name" value="CTDL_fold"/>
</dbReference>
<dbReference type="InterPro" id="IPR016186">
    <property type="entry name" value="C-type_lectin-like/link_sf"/>
</dbReference>
<keyword evidence="1" id="KW-1015">Disulfide bond</keyword>
<keyword evidence="2" id="KW-0472">Membrane</keyword>
<dbReference type="Gene3D" id="3.10.100.10">
    <property type="entry name" value="Mannose-Binding Protein A, subunit A"/>
    <property type="match status" value="1"/>
</dbReference>
<evidence type="ECO:0000313" key="4">
    <source>
        <dbReference type="Proteomes" id="UP000515150"/>
    </source>
</evidence>
<evidence type="ECO:0000256" key="1">
    <source>
        <dbReference type="ARBA" id="ARBA00023157"/>
    </source>
</evidence>
<evidence type="ECO:0000313" key="5">
    <source>
        <dbReference type="RefSeq" id="XP_055370081.1"/>
    </source>
</evidence>
<dbReference type="PANTHER" id="PTHR22803">
    <property type="entry name" value="MANNOSE, PHOSPHOLIPASE, LECTIN RECEPTOR RELATED"/>
    <property type="match status" value="1"/>
</dbReference>
<feature type="transmembrane region" description="Helical" evidence="2">
    <location>
        <begin position="36"/>
        <end position="57"/>
    </location>
</feature>
<evidence type="ECO:0000259" key="3">
    <source>
        <dbReference type="PROSITE" id="PS50041"/>
    </source>
</evidence>
<dbReference type="InterPro" id="IPR001304">
    <property type="entry name" value="C-type_lectin-like"/>
</dbReference>
<keyword evidence="2" id="KW-1133">Transmembrane helix</keyword>
<name>A0A9W2Y7Y1_BETSP</name>
<dbReference type="PROSITE" id="PS50041">
    <property type="entry name" value="C_TYPE_LECTIN_2"/>
    <property type="match status" value="1"/>
</dbReference>
<organism evidence="4 5">
    <name type="scientific">Betta splendens</name>
    <name type="common">Siamese fighting fish</name>
    <dbReference type="NCBI Taxonomy" id="158456"/>
    <lineage>
        <taxon>Eukaryota</taxon>
        <taxon>Metazoa</taxon>
        <taxon>Chordata</taxon>
        <taxon>Craniata</taxon>
        <taxon>Vertebrata</taxon>
        <taxon>Euteleostomi</taxon>
        <taxon>Actinopterygii</taxon>
        <taxon>Neopterygii</taxon>
        <taxon>Teleostei</taxon>
        <taxon>Neoteleostei</taxon>
        <taxon>Acanthomorphata</taxon>
        <taxon>Anabantaria</taxon>
        <taxon>Anabantiformes</taxon>
        <taxon>Anabantoidei</taxon>
        <taxon>Osphronemidae</taxon>
        <taxon>Betta</taxon>
    </lineage>
</organism>
<dbReference type="OrthoDB" id="441660at2759"/>
<dbReference type="Proteomes" id="UP000515150">
    <property type="component" value="Chromosome 2"/>
</dbReference>
<gene>
    <name evidence="5" type="primary">LOC114869283</name>
</gene>
<dbReference type="InterPro" id="IPR018378">
    <property type="entry name" value="C-type_lectin_CS"/>
</dbReference>
<dbReference type="SMART" id="SM00034">
    <property type="entry name" value="CLECT"/>
    <property type="match status" value="1"/>
</dbReference>
<reference evidence="5" key="1">
    <citation type="submission" date="2025-08" db="UniProtKB">
        <authorList>
            <consortium name="RefSeq"/>
        </authorList>
    </citation>
    <scope>IDENTIFICATION</scope>
</reference>
<keyword evidence="4" id="KW-1185">Reference proteome</keyword>
<dbReference type="CDD" id="cd00037">
    <property type="entry name" value="CLECT"/>
    <property type="match status" value="1"/>
</dbReference>